<reference evidence="2" key="1">
    <citation type="submission" date="2016-10" db="EMBL/GenBank/DDBJ databases">
        <authorList>
            <person name="Benchimol M."/>
            <person name="Almeida L.G."/>
            <person name="Vasconcelos A.T."/>
            <person name="Perreira-Neves A."/>
            <person name="Rosa I.A."/>
            <person name="Tasca T."/>
            <person name="Bogo M.R."/>
            <person name="de Souza W."/>
        </authorList>
    </citation>
    <scope>NUCLEOTIDE SEQUENCE [LARGE SCALE GENOMIC DNA]</scope>
    <source>
        <strain evidence="2">K</strain>
    </source>
</reference>
<sequence length="470" mass="53648">MRATSVLQNTTSRQDRTLHNDIAGNINNYNPNTSTNFKTEYLRGNPSFLVSSINPSNSQDIPPSTKALLEPNTNYFNYLFPHRALNLSPYEVNENPFTEIRPYQILQSRTTCPSPRNPYKPKSLDKKYRGNVENRMNTEKIISIDNFDPNVKTQFNEIYTIKAIKRLGIQQTDLFFPTSEELDKIGGDRLYFKDLLTERALKYAEDVRVERNKILMDDLLPSEMTMKRNVNFPMVNIHRRSKSENQGPLLQSNIGVSPSPVTAATTSILPSQQQSSNNITSNVSSNSPFSSPSHPTSNPTSRLQTQRLTETATTSRLKRAIERASLIEEQQMQEKRKMIEKNDKRHDKILREMEIDRRNKLLKQQEKNENRKLRSQLFNQKQRASQIQKLEELENAGRQSKRNSPPQHAVSSQAPAPLAQIFDNKANIASPSKNPPRPRLLSHTGSPPNNLELLINPTFSSGAPDQFHVT</sequence>
<feature type="compositionally biased region" description="Polar residues" evidence="1">
    <location>
        <begin position="457"/>
        <end position="470"/>
    </location>
</feature>
<name>A0A1J4K592_9EUKA</name>
<evidence type="ECO:0000313" key="3">
    <source>
        <dbReference type="Proteomes" id="UP000179807"/>
    </source>
</evidence>
<feature type="compositionally biased region" description="Polar residues" evidence="1">
    <location>
        <begin position="302"/>
        <end position="315"/>
    </location>
</feature>
<dbReference type="OrthoDB" id="10685709at2759"/>
<evidence type="ECO:0000256" key="1">
    <source>
        <dbReference type="SAM" id="MobiDB-lite"/>
    </source>
</evidence>
<feature type="compositionally biased region" description="Low complexity" evidence="1">
    <location>
        <begin position="271"/>
        <end position="301"/>
    </location>
</feature>
<dbReference type="VEuPathDB" id="TrichDB:TRFO_27563"/>
<dbReference type="EMBL" id="MLAK01000778">
    <property type="protein sequence ID" value="OHT04884.1"/>
    <property type="molecule type" value="Genomic_DNA"/>
</dbReference>
<feature type="compositionally biased region" description="Polar residues" evidence="1">
    <location>
        <begin position="244"/>
        <end position="270"/>
    </location>
</feature>
<dbReference type="AlphaFoldDB" id="A0A1J4K592"/>
<accession>A0A1J4K592</accession>
<dbReference type="Proteomes" id="UP000179807">
    <property type="component" value="Unassembled WGS sequence"/>
</dbReference>
<proteinExistence type="predicted"/>
<feature type="region of interest" description="Disordered" evidence="1">
    <location>
        <begin position="427"/>
        <end position="470"/>
    </location>
</feature>
<dbReference type="GeneID" id="94840337"/>
<keyword evidence="3" id="KW-1185">Reference proteome</keyword>
<protein>
    <submittedName>
        <fullName evidence="2">Uncharacterized protein</fullName>
    </submittedName>
</protein>
<evidence type="ECO:0000313" key="2">
    <source>
        <dbReference type="EMBL" id="OHT04884.1"/>
    </source>
</evidence>
<organism evidence="2 3">
    <name type="scientific">Tritrichomonas foetus</name>
    <dbReference type="NCBI Taxonomy" id="1144522"/>
    <lineage>
        <taxon>Eukaryota</taxon>
        <taxon>Metamonada</taxon>
        <taxon>Parabasalia</taxon>
        <taxon>Tritrichomonadida</taxon>
        <taxon>Tritrichomonadidae</taxon>
        <taxon>Tritrichomonas</taxon>
    </lineage>
</organism>
<feature type="compositionally biased region" description="Polar residues" evidence="1">
    <location>
        <begin position="402"/>
        <end position="414"/>
    </location>
</feature>
<feature type="region of interest" description="Disordered" evidence="1">
    <location>
        <begin position="242"/>
        <end position="316"/>
    </location>
</feature>
<feature type="region of interest" description="Disordered" evidence="1">
    <location>
        <begin position="394"/>
        <end position="414"/>
    </location>
</feature>
<comment type="caution">
    <text evidence="2">The sequence shown here is derived from an EMBL/GenBank/DDBJ whole genome shotgun (WGS) entry which is preliminary data.</text>
</comment>
<gene>
    <name evidence="2" type="ORF">TRFO_27563</name>
</gene>
<dbReference type="RefSeq" id="XP_068358020.1">
    <property type="nucleotide sequence ID" value="XM_068505633.1"/>
</dbReference>